<proteinExistence type="predicted"/>
<evidence type="ECO:0008006" key="3">
    <source>
        <dbReference type="Google" id="ProtNLM"/>
    </source>
</evidence>
<keyword evidence="2" id="KW-1185">Reference proteome</keyword>
<dbReference type="AlphaFoldDB" id="A0A937RDB8"/>
<evidence type="ECO:0000313" key="1">
    <source>
        <dbReference type="EMBL" id="MBL7626794.1"/>
    </source>
</evidence>
<protein>
    <recommendedName>
        <fullName evidence="3">DUF3303 domain-containing protein</fullName>
    </recommendedName>
</protein>
<evidence type="ECO:0000313" key="2">
    <source>
        <dbReference type="Proteomes" id="UP000604475"/>
    </source>
</evidence>
<comment type="caution">
    <text evidence="1">The sequence shown here is derived from an EMBL/GenBank/DDBJ whole genome shotgun (WGS) entry which is preliminary data.</text>
</comment>
<reference evidence="1" key="1">
    <citation type="submission" date="2020-12" db="EMBL/GenBank/DDBJ databases">
        <title>Genomic characterization of non-nitrogen-fixing Frankia strains.</title>
        <authorList>
            <person name="Carlos-Shanley C."/>
            <person name="Guerra T."/>
            <person name="Hahn D."/>
        </authorList>
    </citation>
    <scope>NUCLEOTIDE SEQUENCE</scope>
    <source>
        <strain evidence="1">CN6</strain>
    </source>
</reference>
<dbReference type="EMBL" id="JAEACQ010000148">
    <property type="protein sequence ID" value="MBL7626794.1"/>
    <property type="molecule type" value="Genomic_DNA"/>
</dbReference>
<sequence>MATFVLCHRHDATECRFVFAAWHGFDSPLRRGRALATCAAGGDEHLMFWTVEAADSPAALAFLPAYVARRTEAVRVTEVFVP</sequence>
<name>A0A937RDB8_9ACTN</name>
<accession>A0A937RDB8</accession>
<dbReference type="RefSeq" id="WP_203002391.1">
    <property type="nucleotide sequence ID" value="NZ_JADWYU010000104.1"/>
</dbReference>
<organism evidence="1 2">
    <name type="scientific">Frankia nepalensis</name>
    <dbReference type="NCBI Taxonomy" id="1836974"/>
    <lineage>
        <taxon>Bacteria</taxon>
        <taxon>Bacillati</taxon>
        <taxon>Actinomycetota</taxon>
        <taxon>Actinomycetes</taxon>
        <taxon>Frankiales</taxon>
        <taxon>Frankiaceae</taxon>
        <taxon>Frankia</taxon>
    </lineage>
</organism>
<gene>
    <name evidence="1" type="ORF">I7412_06340</name>
</gene>
<dbReference type="Proteomes" id="UP000604475">
    <property type="component" value="Unassembled WGS sequence"/>
</dbReference>